<name>A0A0P1EQM6_9RHOB</name>
<reference evidence="1 2" key="1">
    <citation type="submission" date="2015-09" db="EMBL/GenBank/DDBJ databases">
        <authorList>
            <consortium name="Swine Surveillance"/>
        </authorList>
    </citation>
    <scope>NUCLEOTIDE SEQUENCE [LARGE SCALE GENOMIC DNA]</scope>
    <source>
        <strain evidence="1 2">CECT 7688</strain>
    </source>
</reference>
<protein>
    <submittedName>
        <fullName evidence="1">Uncharacterized protein</fullName>
    </submittedName>
</protein>
<sequence>MLDLYGLAAYAATVAICYRIAGHVKQAAKEVRMKEPLPLGRNGAFYLGHLGMVQER</sequence>
<dbReference type="STRING" id="321267.SHM7688_01978"/>
<keyword evidence="2" id="KW-1185">Reference proteome</keyword>
<dbReference type="EMBL" id="CYPW01000018">
    <property type="protein sequence ID" value="CUH52531.1"/>
    <property type="molecule type" value="Genomic_DNA"/>
</dbReference>
<dbReference type="AlphaFoldDB" id="A0A0P1EQM6"/>
<dbReference type="Proteomes" id="UP000054823">
    <property type="component" value="Unassembled WGS sequence"/>
</dbReference>
<evidence type="ECO:0000313" key="1">
    <source>
        <dbReference type="EMBL" id="CUH52531.1"/>
    </source>
</evidence>
<gene>
    <name evidence="1" type="ORF">SHM7688_01978</name>
</gene>
<proteinExistence type="predicted"/>
<accession>A0A0P1EQM6</accession>
<organism evidence="1 2">
    <name type="scientific">Shimia marina</name>
    <dbReference type="NCBI Taxonomy" id="321267"/>
    <lineage>
        <taxon>Bacteria</taxon>
        <taxon>Pseudomonadati</taxon>
        <taxon>Pseudomonadota</taxon>
        <taxon>Alphaproteobacteria</taxon>
        <taxon>Rhodobacterales</taxon>
        <taxon>Roseobacteraceae</taxon>
    </lineage>
</organism>
<evidence type="ECO:0000313" key="2">
    <source>
        <dbReference type="Proteomes" id="UP000054823"/>
    </source>
</evidence>